<dbReference type="GO" id="GO:0016020">
    <property type="term" value="C:membrane"/>
    <property type="evidence" value="ECO:0007669"/>
    <property type="project" value="UniProtKB-SubCell"/>
</dbReference>
<evidence type="ECO:0000256" key="2">
    <source>
        <dbReference type="ARBA" id="ARBA00004881"/>
    </source>
</evidence>
<dbReference type="Gramene" id="PHT66126">
    <property type="protein sequence ID" value="PHT66126"/>
    <property type="gene ID" value="T459_30551"/>
</dbReference>
<evidence type="ECO:0000256" key="8">
    <source>
        <dbReference type="ARBA" id="ARBA00022989"/>
    </source>
</evidence>
<keyword evidence="5" id="KW-0808">Transferase</keyword>
<comment type="subcellular location">
    <subcellularLocation>
        <location evidence="1">Membrane</location>
        <topology evidence="1">Single-pass type II membrane protein</topology>
    </subcellularLocation>
</comment>
<evidence type="ECO:0000256" key="6">
    <source>
        <dbReference type="ARBA" id="ARBA00022692"/>
    </source>
</evidence>
<keyword evidence="9" id="KW-0472">Membrane</keyword>
<keyword evidence="11" id="KW-0294">Fucose metabolism</keyword>
<sequence>MWDEYQVIRAAKSDSRLANNNLPPDVQKLRCRACYQALRFAPPVEAMGKLLADRMRSYGPYTALHLRYEKDMLTFTACLDGGLPACTHGLSREEAEELRAIREGILWWKVKNIDPVHKRAKGYCPLTPSEVALFLSALGFTSNTPIYIAAGEIYGG</sequence>
<dbReference type="EMBL" id="AYRZ02000012">
    <property type="protein sequence ID" value="PHT66126.1"/>
    <property type="molecule type" value="Genomic_DNA"/>
</dbReference>
<evidence type="ECO:0000256" key="13">
    <source>
        <dbReference type="ARBA" id="ARBA00030350"/>
    </source>
</evidence>
<evidence type="ECO:0000256" key="4">
    <source>
        <dbReference type="ARBA" id="ARBA00022676"/>
    </source>
</evidence>
<comment type="similarity">
    <text evidence="3">Belongs to the glycosyltransferase GT106 family.</text>
</comment>
<evidence type="ECO:0000313" key="15">
    <source>
        <dbReference type="Proteomes" id="UP000222542"/>
    </source>
</evidence>
<organism evidence="14 15">
    <name type="scientific">Capsicum annuum</name>
    <name type="common">Capsicum pepper</name>
    <dbReference type="NCBI Taxonomy" id="4072"/>
    <lineage>
        <taxon>Eukaryota</taxon>
        <taxon>Viridiplantae</taxon>
        <taxon>Streptophyta</taxon>
        <taxon>Embryophyta</taxon>
        <taxon>Tracheophyta</taxon>
        <taxon>Spermatophyta</taxon>
        <taxon>Magnoliopsida</taxon>
        <taxon>eudicotyledons</taxon>
        <taxon>Gunneridae</taxon>
        <taxon>Pentapetalae</taxon>
        <taxon>asterids</taxon>
        <taxon>lamiids</taxon>
        <taxon>Solanales</taxon>
        <taxon>Solanaceae</taxon>
        <taxon>Solanoideae</taxon>
        <taxon>Capsiceae</taxon>
        <taxon>Capsicum</taxon>
    </lineage>
</organism>
<dbReference type="GO" id="GO:0006004">
    <property type="term" value="P:fucose metabolic process"/>
    <property type="evidence" value="ECO:0007669"/>
    <property type="project" value="UniProtKB-KW"/>
</dbReference>
<keyword evidence="4" id="KW-0328">Glycosyltransferase</keyword>
<keyword evidence="7" id="KW-0735">Signal-anchor</keyword>
<evidence type="ECO:0000256" key="3">
    <source>
        <dbReference type="ARBA" id="ARBA00007737"/>
    </source>
</evidence>
<reference evidence="14 15" key="1">
    <citation type="journal article" date="2014" name="Nat. Genet.">
        <title>Genome sequence of the hot pepper provides insights into the evolution of pungency in Capsicum species.</title>
        <authorList>
            <person name="Kim S."/>
            <person name="Park M."/>
            <person name="Yeom S.I."/>
            <person name="Kim Y.M."/>
            <person name="Lee J.M."/>
            <person name="Lee H.A."/>
            <person name="Seo E."/>
            <person name="Choi J."/>
            <person name="Cheong K."/>
            <person name="Kim K.T."/>
            <person name="Jung K."/>
            <person name="Lee G.W."/>
            <person name="Oh S.K."/>
            <person name="Bae C."/>
            <person name="Kim S.B."/>
            <person name="Lee H.Y."/>
            <person name="Kim S.Y."/>
            <person name="Kim M.S."/>
            <person name="Kang B.C."/>
            <person name="Jo Y.D."/>
            <person name="Yang H.B."/>
            <person name="Jeong H.J."/>
            <person name="Kang W.H."/>
            <person name="Kwon J.K."/>
            <person name="Shin C."/>
            <person name="Lim J.Y."/>
            <person name="Park J.H."/>
            <person name="Huh J.H."/>
            <person name="Kim J.S."/>
            <person name="Kim B.D."/>
            <person name="Cohen O."/>
            <person name="Paran I."/>
            <person name="Suh M.C."/>
            <person name="Lee S.B."/>
            <person name="Kim Y.K."/>
            <person name="Shin Y."/>
            <person name="Noh S.J."/>
            <person name="Park J."/>
            <person name="Seo Y.S."/>
            <person name="Kwon S.Y."/>
            <person name="Kim H.A."/>
            <person name="Park J.M."/>
            <person name="Kim H.J."/>
            <person name="Choi S.B."/>
            <person name="Bosland P.W."/>
            <person name="Reeves G."/>
            <person name="Jo S.H."/>
            <person name="Lee B.W."/>
            <person name="Cho H.T."/>
            <person name="Choi H.S."/>
            <person name="Lee M.S."/>
            <person name="Yu Y."/>
            <person name="Do Choi Y."/>
            <person name="Park B.S."/>
            <person name="van Deynze A."/>
            <person name="Ashrafi H."/>
            <person name="Hill T."/>
            <person name="Kim W.T."/>
            <person name="Pai H.S."/>
            <person name="Ahn H.K."/>
            <person name="Yeam I."/>
            <person name="Giovannoni J.J."/>
            <person name="Rose J.K."/>
            <person name="Sorensen I."/>
            <person name="Lee S.J."/>
            <person name="Kim R.W."/>
            <person name="Choi I.Y."/>
            <person name="Choi B.S."/>
            <person name="Lim J.S."/>
            <person name="Lee Y.H."/>
            <person name="Choi D."/>
        </authorList>
    </citation>
    <scope>NUCLEOTIDE SEQUENCE [LARGE SCALE GENOMIC DNA]</scope>
    <source>
        <strain evidence="15">cv. CM334</strain>
    </source>
</reference>
<keyword evidence="6" id="KW-0812">Transmembrane</keyword>
<evidence type="ECO:0000256" key="11">
    <source>
        <dbReference type="ARBA" id="ARBA00023253"/>
    </source>
</evidence>
<dbReference type="Proteomes" id="UP000222542">
    <property type="component" value="Unassembled WGS sequence"/>
</dbReference>
<dbReference type="Pfam" id="PF10250">
    <property type="entry name" value="O-FucT"/>
    <property type="match status" value="1"/>
</dbReference>
<keyword evidence="10" id="KW-0325">Glycoprotein</keyword>
<keyword evidence="15" id="KW-1185">Reference proteome</keyword>
<dbReference type="GO" id="GO:0016757">
    <property type="term" value="F:glycosyltransferase activity"/>
    <property type="evidence" value="ECO:0007669"/>
    <property type="project" value="UniProtKB-KW"/>
</dbReference>
<comment type="caution">
    <text evidence="14">The sequence shown here is derived from an EMBL/GenBank/DDBJ whole genome shotgun (WGS) entry which is preliminary data.</text>
</comment>
<evidence type="ECO:0000313" key="14">
    <source>
        <dbReference type="EMBL" id="PHT66126.1"/>
    </source>
</evidence>
<dbReference type="OMA" id="GLPACTH"/>
<dbReference type="STRING" id="4072.A0A2G2Y8N9"/>
<evidence type="ECO:0000256" key="1">
    <source>
        <dbReference type="ARBA" id="ARBA00004606"/>
    </source>
</evidence>
<evidence type="ECO:0000256" key="5">
    <source>
        <dbReference type="ARBA" id="ARBA00022679"/>
    </source>
</evidence>
<evidence type="ECO:0000256" key="10">
    <source>
        <dbReference type="ARBA" id="ARBA00023180"/>
    </source>
</evidence>
<dbReference type="AlphaFoldDB" id="A0A2G2Y8N9"/>
<evidence type="ECO:0000256" key="12">
    <source>
        <dbReference type="ARBA" id="ARBA00023277"/>
    </source>
</evidence>
<name>A0A2G2Y8N9_CAPAN</name>
<proteinExistence type="inferred from homology"/>
<comment type="pathway">
    <text evidence="2">Glycan metabolism.</text>
</comment>
<evidence type="ECO:0000256" key="7">
    <source>
        <dbReference type="ARBA" id="ARBA00022968"/>
    </source>
</evidence>
<dbReference type="InterPro" id="IPR019378">
    <property type="entry name" value="GDP-Fuc_O-FucTrfase"/>
</dbReference>
<accession>A0A2G2Y8N9</accession>
<dbReference type="PANTHER" id="PTHR31741">
    <property type="entry name" value="OS02G0726500 PROTEIN-RELATED"/>
    <property type="match status" value="1"/>
</dbReference>
<dbReference type="PANTHER" id="PTHR31741:SF1">
    <property type="entry name" value="O-FUCOSYLTRANSFERASE 7"/>
    <property type="match status" value="1"/>
</dbReference>
<reference evidence="14 15" key="2">
    <citation type="journal article" date="2017" name="Genome Biol.">
        <title>New reference genome sequences of hot pepper reveal the massive evolution of plant disease-resistance genes by retroduplication.</title>
        <authorList>
            <person name="Kim S."/>
            <person name="Park J."/>
            <person name="Yeom S.I."/>
            <person name="Kim Y.M."/>
            <person name="Seo E."/>
            <person name="Kim K.T."/>
            <person name="Kim M.S."/>
            <person name="Lee J.M."/>
            <person name="Cheong K."/>
            <person name="Shin H.S."/>
            <person name="Kim S.B."/>
            <person name="Han K."/>
            <person name="Lee J."/>
            <person name="Park M."/>
            <person name="Lee H.A."/>
            <person name="Lee H.Y."/>
            <person name="Lee Y."/>
            <person name="Oh S."/>
            <person name="Lee J.H."/>
            <person name="Choi E."/>
            <person name="Choi E."/>
            <person name="Lee S.E."/>
            <person name="Jeon J."/>
            <person name="Kim H."/>
            <person name="Choi G."/>
            <person name="Song H."/>
            <person name="Lee J."/>
            <person name="Lee S.C."/>
            <person name="Kwon J.K."/>
            <person name="Lee H.Y."/>
            <person name="Koo N."/>
            <person name="Hong Y."/>
            <person name="Kim R.W."/>
            <person name="Kang W.H."/>
            <person name="Huh J.H."/>
            <person name="Kang B.C."/>
            <person name="Yang T.J."/>
            <person name="Lee Y.H."/>
            <person name="Bennetzen J.L."/>
            <person name="Choi D."/>
        </authorList>
    </citation>
    <scope>NUCLEOTIDE SEQUENCE [LARGE SCALE GENOMIC DNA]</scope>
    <source>
        <strain evidence="15">cv. CM334</strain>
    </source>
</reference>
<keyword evidence="8" id="KW-1133">Transmembrane helix</keyword>
<protein>
    <recommendedName>
        <fullName evidence="13">O-fucosyltransferase family protein</fullName>
    </recommendedName>
</protein>
<evidence type="ECO:0000256" key="9">
    <source>
        <dbReference type="ARBA" id="ARBA00023136"/>
    </source>
</evidence>
<gene>
    <name evidence="14" type="ORF">T459_30551</name>
</gene>
<keyword evidence="12" id="KW-0119">Carbohydrate metabolism</keyword>